<dbReference type="Proteomes" id="UP001296706">
    <property type="component" value="Unassembled WGS sequence"/>
</dbReference>
<comment type="caution">
    <text evidence="2">The sequence shown here is derived from an EMBL/GenBank/DDBJ whole genome shotgun (WGS) entry which is preliminary data.</text>
</comment>
<evidence type="ECO:0000313" key="3">
    <source>
        <dbReference type="Proteomes" id="UP001296706"/>
    </source>
</evidence>
<dbReference type="SUPFAM" id="SSF46785">
    <property type="entry name" value="Winged helix' DNA-binding domain"/>
    <property type="match status" value="1"/>
</dbReference>
<dbReference type="PANTHER" id="PTHR33169">
    <property type="entry name" value="PADR-FAMILY TRANSCRIPTIONAL REGULATOR"/>
    <property type="match status" value="1"/>
</dbReference>
<name>A0ABX1RE43_9PSEU</name>
<protein>
    <submittedName>
        <fullName evidence="2">PadR family transcriptional regulator</fullName>
    </submittedName>
</protein>
<dbReference type="InterPro" id="IPR036388">
    <property type="entry name" value="WH-like_DNA-bd_sf"/>
</dbReference>
<reference evidence="2 3" key="1">
    <citation type="submission" date="2020-04" db="EMBL/GenBank/DDBJ databases">
        <authorList>
            <person name="Klaysubun C."/>
            <person name="Duangmal K."/>
            <person name="Lipun K."/>
        </authorList>
    </citation>
    <scope>NUCLEOTIDE SEQUENCE [LARGE SCALE GENOMIC DNA]</scope>
    <source>
        <strain evidence="2 3">JCM 11839</strain>
    </source>
</reference>
<feature type="region of interest" description="Disordered" evidence="1">
    <location>
        <begin position="174"/>
        <end position="199"/>
    </location>
</feature>
<dbReference type="InterPro" id="IPR052509">
    <property type="entry name" value="Metal_resp_DNA-bind_regulator"/>
</dbReference>
<evidence type="ECO:0000313" key="2">
    <source>
        <dbReference type="EMBL" id="NMH77689.1"/>
    </source>
</evidence>
<dbReference type="PANTHER" id="PTHR33169:SF14">
    <property type="entry name" value="TRANSCRIPTIONAL REGULATOR RV3488"/>
    <property type="match status" value="1"/>
</dbReference>
<gene>
    <name evidence="2" type="ORF">HF577_11405</name>
</gene>
<proteinExistence type="predicted"/>
<organism evidence="2 3">
    <name type="scientific">Pseudonocardia xinjiangensis</name>
    <dbReference type="NCBI Taxonomy" id="75289"/>
    <lineage>
        <taxon>Bacteria</taxon>
        <taxon>Bacillati</taxon>
        <taxon>Actinomycetota</taxon>
        <taxon>Actinomycetes</taxon>
        <taxon>Pseudonocardiales</taxon>
        <taxon>Pseudonocardiaceae</taxon>
        <taxon>Pseudonocardia</taxon>
    </lineage>
</organism>
<keyword evidence="3" id="KW-1185">Reference proteome</keyword>
<dbReference type="EMBL" id="JAAXKY010000028">
    <property type="protein sequence ID" value="NMH77689.1"/>
    <property type="molecule type" value="Genomic_DNA"/>
</dbReference>
<dbReference type="InterPro" id="IPR036390">
    <property type="entry name" value="WH_DNA-bd_sf"/>
</dbReference>
<evidence type="ECO:0000256" key="1">
    <source>
        <dbReference type="SAM" id="MobiDB-lite"/>
    </source>
</evidence>
<sequence length="199" mass="22200">MSATRLLVLGIVRGYGRAHGYRVGNDLLSWGADEWANVKWGSIYHALKSLTQGGFLLDHNDIPGRTDYELTERGEAEFMRLLRDAVRHPQPRPDFLGAALAMLPSLPRAEAIRLLRERLTTLEEARDKALAQVDALVDPPHVREMFGLWEHNAASSADWTRGLIERLEAGAYPMAGEPGSPGRPGSWPDLLFPPYPPRE</sequence>
<dbReference type="Gene3D" id="1.10.10.10">
    <property type="entry name" value="Winged helix-like DNA-binding domain superfamily/Winged helix DNA-binding domain"/>
    <property type="match status" value="1"/>
</dbReference>
<dbReference type="RefSeq" id="WP_169395766.1">
    <property type="nucleotide sequence ID" value="NZ_BAAAJH010000032.1"/>
</dbReference>
<accession>A0ABX1RE43</accession>